<protein>
    <submittedName>
        <fullName evidence="1">Uncharacterized protein</fullName>
    </submittedName>
</protein>
<reference evidence="1 2" key="1">
    <citation type="journal article" date="2008" name="PLoS Genet.">
        <title>Complete genome sequence of the complex carbohydrate-degrading marine bacterium, Saccharophagus degradans strain 2-40 T.</title>
        <authorList>
            <person name="Weiner R.M."/>
            <person name="Taylor L.E.II."/>
            <person name="Henrissat B."/>
            <person name="Hauser L."/>
            <person name="Land M."/>
            <person name="Coutinho P.M."/>
            <person name="Rancurel C."/>
            <person name="Saunders E.H."/>
            <person name="Longmire A.G."/>
            <person name="Zhang H."/>
            <person name="Bayer E.A."/>
            <person name="Gilbert H.J."/>
            <person name="Larimer F."/>
            <person name="Zhulin I.B."/>
            <person name="Ekborg N.A."/>
            <person name="Lamed R."/>
            <person name="Richardson P.M."/>
            <person name="Borovok I."/>
            <person name="Hutcheson S."/>
        </authorList>
    </citation>
    <scope>NUCLEOTIDE SEQUENCE [LARGE SCALE GENOMIC DNA]</scope>
    <source>
        <strain evidence="2">2-40 / ATCC 43961 / DSM 17024</strain>
    </source>
</reference>
<name>Q21DI6_SACD2</name>
<organism evidence="1 2">
    <name type="scientific">Saccharophagus degradans (strain 2-40 / ATCC 43961 / DSM 17024)</name>
    <dbReference type="NCBI Taxonomy" id="203122"/>
    <lineage>
        <taxon>Bacteria</taxon>
        <taxon>Pseudomonadati</taxon>
        <taxon>Pseudomonadota</taxon>
        <taxon>Gammaproteobacteria</taxon>
        <taxon>Cellvibrionales</taxon>
        <taxon>Cellvibrionaceae</taxon>
        <taxon>Saccharophagus</taxon>
    </lineage>
</organism>
<sequence>MTQRVIGYFEADVLSLYSSNPHKYTIDTDYFEGELKTSAEYFEELDTSGKLDEYIRIRFGYHAKSDGGLCLAVFIPDLANAAPLEQKKWSPFIVKDDALADSDERFTMWFDRNIQGSWGVKNGARKRLTAVIEKINACCKALTGHPLYSKVPNSSVTYPSSQNTHSYEDSHKNLYGFLVDGLSKRCLLALAEKRQRNILEAENMKPPTLLRHVFTEFDKESQLHKLLSLISTERGNSSHGVRISAKSCDAFGLFNRDLERAVESFELLLNLIEQEFNVSATHELSRQEMMQYLPKIVDGGIESDYSICQATQMVGKTVEKVWFGLREDHVQIHQSEALFIQFTNGELLAIDTGSNVLNIADQAKIRPNEFHVDLNLTWVPAPSNG</sequence>
<dbReference type="KEGG" id="sde:Sde_3988"/>
<gene>
    <name evidence="1" type="ordered locus">Sde_3988</name>
</gene>
<dbReference type="Proteomes" id="UP000001947">
    <property type="component" value="Chromosome"/>
</dbReference>
<evidence type="ECO:0000313" key="2">
    <source>
        <dbReference type="Proteomes" id="UP000001947"/>
    </source>
</evidence>
<keyword evidence="2" id="KW-1185">Reference proteome</keyword>
<evidence type="ECO:0000313" key="1">
    <source>
        <dbReference type="EMBL" id="ABD83243.1"/>
    </source>
</evidence>
<dbReference type="HOGENOM" id="CLU_717441_0_0_6"/>
<proteinExistence type="predicted"/>
<dbReference type="GeneID" id="98615845"/>
<dbReference type="EMBL" id="CP000282">
    <property type="protein sequence ID" value="ABD83243.1"/>
    <property type="molecule type" value="Genomic_DNA"/>
</dbReference>
<dbReference type="RefSeq" id="WP_011470458.1">
    <property type="nucleotide sequence ID" value="NC_007912.1"/>
</dbReference>
<accession>Q21DI6</accession>
<dbReference type="eggNOG" id="ENOG5033F7X">
    <property type="taxonomic scope" value="Bacteria"/>
</dbReference>
<dbReference type="AlphaFoldDB" id="Q21DI6"/>